<evidence type="ECO:0000313" key="12">
    <source>
        <dbReference type="RefSeq" id="XP_027351050.1"/>
    </source>
</evidence>
<name>A0A8B8L4D4_ABRPR</name>
<evidence type="ECO:0000256" key="9">
    <source>
        <dbReference type="SAM" id="SignalP"/>
    </source>
</evidence>
<reference evidence="11" key="1">
    <citation type="journal article" date="2019" name="Toxins">
        <title>Detection of Abrin-Like and Prepropulchellin-Like Toxin Genes and Transcripts Using Whole Genome Sequencing and Full-Length Transcript Sequencing of Abrus precatorius.</title>
        <authorList>
            <person name="Hovde B.T."/>
            <person name="Daligault H.E."/>
            <person name="Hanschen E.R."/>
            <person name="Kunde Y.A."/>
            <person name="Johnson M.B."/>
            <person name="Starkenburg S.R."/>
            <person name="Johnson S.L."/>
        </authorList>
    </citation>
    <scope>NUCLEOTIDE SEQUENCE [LARGE SCALE GENOMIC DNA]</scope>
</reference>
<keyword evidence="8" id="KW-0449">Lipoprotein</keyword>
<evidence type="ECO:0000256" key="7">
    <source>
        <dbReference type="ARBA" id="ARBA00023180"/>
    </source>
</evidence>
<dbReference type="Pfam" id="PF14368">
    <property type="entry name" value="LTP_2"/>
    <property type="match status" value="1"/>
</dbReference>
<dbReference type="AlphaFoldDB" id="A0A8B8L4D4"/>
<dbReference type="RefSeq" id="XP_027351050.1">
    <property type="nucleotide sequence ID" value="XM_027495249.1"/>
</dbReference>
<dbReference type="InterPro" id="IPR036312">
    <property type="entry name" value="Bifun_inhib/LTP/seed_sf"/>
</dbReference>
<evidence type="ECO:0000256" key="1">
    <source>
        <dbReference type="ARBA" id="ARBA00004609"/>
    </source>
</evidence>
<accession>A0A8B8L4D4</accession>
<dbReference type="CDD" id="cd00010">
    <property type="entry name" value="AAI_LTSS"/>
    <property type="match status" value="1"/>
</dbReference>
<dbReference type="InterPro" id="IPR043325">
    <property type="entry name" value="LTSS"/>
</dbReference>
<dbReference type="SUPFAM" id="SSF47699">
    <property type="entry name" value="Bifunctional inhibitor/lipid-transfer protein/seed storage 2S albumin"/>
    <property type="match status" value="1"/>
</dbReference>
<dbReference type="GO" id="GO:0005886">
    <property type="term" value="C:plasma membrane"/>
    <property type="evidence" value="ECO:0007669"/>
    <property type="project" value="UniProtKB-SubCell"/>
</dbReference>
<evidence type="ECO:0000256" key="2">
    <source>
        <dbReference type="ARBA" id="ARBA00009748"/>
    </source>
</evidence>
<keyword evidence="4" id="KW-0472">Membrane</keyword>
<reference evidence="12" key="2">
    <citation type="submission" date="2025-08" db="UniProtKB">
        <authorList>
            <consortium name="RefSeq"/>
        </authorList>
    </citation>
    <scope>IDENTIFICATION</scope>
    <source>
        <tissue evidence="12">Young leaves</tissue>
    </source>
</reference>
<keyword evidence="11" id="KW-1185">Reference proteome</keyword>
<sequence>MEQFMSAFQIRMMLATLIVSSVNLVDGQVSTPCTTSMMSSFTPCANIITGSTNKVSMPSTTCCDSLRSLMSTNMDCACMVISANAPFFQQPISQALTLSLSRACNINGLPLQCKASGSPLPAPGPAVLGRNGPPLPSIAVSPLSPQVSKIMALSGAQRNENLQLGAAPAEAEAEAETRDPEIHPVLTLPSYSSSVSPSLHAFVIRIKVRLSISSAPSYNSYLGET</sequence>
<keyword evidence="7" id="KW-0325">Glycoprotein</keyword>
<protein>
    <submittedName>
        <fullName evidence="12">Uncharacterized protein LOC113862111</fullName>
    </submittedName>
</protein>
<evidence type="ECO:0000256" key="3">
    <source>
        <dbReference type="ARBA" id="ARBA00022475"/>
    </source>
</evidence>
<evidence type="ECO:0000259" key="10">
    <source>
        <dbReference type="SMART" id="SM00499"/>
    </source>
</evidence>
<dbReference type="KEGG" id="aprc:113862111"/>
<keyword evidence="6" id="KW-1015">Disulfide bond</keyword>
<evidence type="ECO:0000256" key="6">
    <source>
        <dbReference type="ARBA" id="ARBA00023157"/>
    </source>
</evidence>
<keyword evidence="4" id="KW-0336">GPI-anchor</keyword>
<evidence type="ECO:0000256" key="8">
    <source>
        <dbReference type="ARBA" id="ARBA00023288"/>
    </source>
</evidence>
<dbReference type="SMART" id="SM00499">
    <property type="entry name" value="AAI"/>
    <property type="match status" value="1"/>
</dbReference>
<evidence type="ECO:0000313" key="11">
    <source>
        <dbReference type="Proteomes" id="UP000694853"/>
    </source>
</evidence>
<dbReference type="GeneID" id="113862111"/>
<feature type="domain" description="Bifunctional inhibitor/plant lipid transfer protein/seed storage helical" evidence="10">
    <location>
        <begin position="33"/>
        <end position="113"/>
    </location>
</feature>
<evidence type="ECO:0000256" key="4">
    <source>
        <dbReference type="ARBA" id="ARBA00022622"/>
    </source>
</evidence>
<dbReference type="Gene3D" id="1.10.110.10">
    <property type="entry name" value="Plant lipid-transfer and hydrophobic proteins"/>
    <property type="match status" value="1"/>
</dbReference>
<dbReference type="PANTHER" id="PTHR33044">
    <property type="entry name" value="BIFUNCTIONAL INHIBITOR/LIPID-TRANSFER PROTEIN/SEED STORAGE 2S ALBUMIN SUPERFAMILY PROTEIN-RELATED"/>
    <property type="match status" value="1"/>
</dbReference>
<dbReference type="GO" id="GO:0098552">
    <property type="term" value="C:side of membrane"/>
    <property type="evidence" value="ECO:0007669"/>
    <property type="project" value="UniProtKB-KW"/>
</dbReference>
<proteinExistence type="inferred from homology"/>
<comment type="similarity">
    <text evidence="2">Belongs to the plant LTP family.</text>
</comment>
<feature type="chain" id="PRO_5034190142" evidence="9">
    <location>
        <begin position="28"/>
        <end position="225"/>
    </location>
</feature>
<organism evidence="11 12">
    <name type="scientific">Abrus precatorius</name>
    <name type="common">Indian licorice</name>
    <name type="synonym">Glycine abrus</name>
    <dbReference type="NCBI Taxonomy" id="3816"/>
    <lineage>
        <taxon>Eukaryota</taxon>
        <taxon>Viridiplantae</taxon>
        <taxon>Streptophyta</taxon>
        <taxon>Embryophyta</taxon>
        <taxon>Tracheophyta</taxon>
        <taxon>Spermatophyta</taxon>
        <taxon>Magnoliopsida</taxon>
        <taxon>eudicotyledons</taxon>
        <taxon>Gunneridae</taxon>
        <taxon>Pentapetalae</taxon>
        <taxon>rosids</taxon>
        <taxon>fabids</taxon>
        <taxon>Fabales</taxon>
        <taxon>Fabaceae</taxon>
        <taxon>Papilionoideae</taxon>
        <taxon>50 kb inversion clade</taxon>
        <taxon>NPAAA clade</taxon>
        <taxon>indigoferoid/millettioid clade</taxon>
        <taxon>Abreae</taxon>
        <taxon>Abrus</taxon>
    </lineage>
</organism>
<dbReference type="Proteomes" id="UP000694853">
    <property type="component" value="Unplaced"/>
</dbReference>
<evidence type="ECO:0000256" key="5">
    <source>
        <dbReference type="ARBA" id="ARBA00022729"/>
    </source>
</evidence>
<comment type="subcellular location">
    <subcellularLocation>
        <location evidence="1">Cell membrane</location>
        <topology evidence="1">Lipid-anchor</topology>
        <topology evidence="1">GPI-anchor</topology>
    </subcellularLocation>
</comment>
<keyword evidence="3" id="KW-1003">Cell membrane</keyword>
<feature type="signal peptide" evidence="9">
    <location>
        <begin position="1"/>
        <end position="27"/>
    </location>
</feature>
<keyword evidence="5 9" id="KW-0732">Signal</keyword>
<dbReference type="OrthoDB" id="1914452at2759"/>
<gene>
    <name evidence="12" type="primary">LOC113862111</name>
</gene>
<dbReference type="InterPro" id="IPR016140">
    <property type="entry name" value="Bifunc_inhib/LTP/seed_store"/>
</dbReference>